<dbReference type="InterPro" id="IPR009050">
    <property type="entry name" value="Globin-like_sf"/>
</dbReference>
<dbReference type="InterPro" id="IPR044399">
    <property type="entry name" value="Mb-like_M"/>
</dbReference>
<dbReference type="Gene3D" id="1.10.490.10">
    <property type="entry name" value="Globins"/>
    <property type="match status" value="1"/>
</dbReference>
<name>A0A0R3RHV5_9BILA</name>
<protein>
    <submittedName>
        <fullName evidence="2">GLOBIN domain-containing protein</fullName>
    </submittedName>
</protein>
<evidence type="ECO:0000313" key="2">
    <source>
        <dbReference type="WBParaSite" id="EEL_0000105401-mRNA-1"/>
    </source>
</evidence>
<proteinExistence type="predicted"/>
<dbReference type="InterPro" id="IPR012292">
    <property type="entry name" value="Globin/Proto"/>
</dbReference>
<dbReference type="Proteomes" id="UP000050640">
    <property type="component" value="Unplaced"/>
</dbReference>
<evidence type="ECO:0000313" key="1">
    <source>
        <dbReference type="Proteomes" id="UP000050640"/>
    </source>
</evidence>
<dbReference type="GO" id="GO:0019825">
    <property type="term" value="F:oxygen binding"/>
    <property type="evidence" value="ECO:0007669"/>
    <property type="project" value="InterPro"/>
</dbReference>
<dbReference type="CDD" id="cd01040">
    <property type="entry name" value="Mb-like"/>
    <property type="match status" value="1"/>
</dbReference>
<dbReference type="AlphaFoldDB" id="A0A0R3RHV5"/>
<accession>A0A0R3RHV5</accession>
<sequence>MEVKILKVLPDIILGCFDKASCITASRILMRIHQQRPDFRTYKDNLTSEQNDSLINLLSDYLRAVIENIDDVNKVKELSMNYGSKHVNLRLNGFKPDFFAPLAGAIAIECSFLSDAATTHAPINTFKAWTILVDLMFSSVRDGYYQELRRQRQHHSCSPTHLKSSCKSSANTKRLLGNSDSNLTDCMKFFSKNF</sequence>
<keyword evidence="1" id="KW-1185">Reference proteome</keyword>
<reference evidence="2" key="1">
    <citation type="submission" date="2017-02" db="UniProtKB">
        <authorList>
            <consortium name="WormBaseParasite"/>
        </authorList>
    </citation>
    <scope>IDENTIFICATION</scope>
</reference>
<dbReference type="STRING" id="1147741.A0A0R3RHV5"/>
<organism evidence="1 2">
    <name type="scientific">Elaeophora elaphi</name>
    <dbReference type="NCBI Taxonomy" id="1147741"/>
    <lineage>
        <taxon>Eukaryota</taxon>
        <taxon>Metazoa</taxon>
        <taxon>Ecdysozoa</taxon>
        <taxon>Nematoda</taxon>
        <taxon>Chromadorea</taxon>
        <taxon>Rhabditida</taxon>
        <taxon>Spirurina</taxon>
        <taxon>Spiruromorpha</taxon>
        <taxon>Filarioidea</taxon>
        <taxon>Onchocercidae</taxon>
        <taxon>Elaeophora</taxon>
    </lineage>
</organism>
<dbReference type="WBParaSite" id="EEL_0000105401-mRNA-1">
    <property type="protein sequence ID" value="EEL_0000105401-mRNA-1"/>
    <property type="gene ID" value="EEL_0000105401"/>
</dbReference>
<dbReference type="SUPFAM" id="SSF46458">
    <property type="entry name" value="Globin-like"/>
    <property type="match status" value="1"/>
</dbReference>
<dbReference type="GO" id="GO:0020037">
    <property type="term" value="F:heme binding"/>
    <property type="evidence" value="ECO:0007669"/>
    <property type="project" value="InterPro"/>
</dbReference>